<name>X0YQM6_9ZZZZ</name>
<feature type="region of interest" description="Disordered" evidence="1">
    <location>
        <begin position="1"/>
        <end position="33"/>
    </location>
</feature>
<protein>
    <submittedName>
        <fullName evidence="2">Uncharacterized protein</fullName>
    </submittedName>
</protein>
<reference evidence="2" key="1">
    <citation type="journal article" date="2014" name="Front. Microbiol.">
        <title>High frequency of phylogenetically diverse reductive dehalogenase-homologous genes in deep subseafloor sedimentary metagenomes.</title>
        <authorList>
            <person name="Kawai M."/>
            <person name="Futagami T."/>
            <person name="Toyoda A."/>
            <person name="Takaki Y."/>
            <person name="Nishi S."/>
            <person name="Hori S."/>
            <person name="Arai W."/>
            <person name="Tsubouchi T."/>
            <person name="Morono Y."/>
            <person name="Uchiyama I."/>
            <person name="Ito T."/>
            <person name="Fujiyama A."/>
            <person name="Inagaki F."/>
            <person name="Takami H."/>
        </authorList>
    </citation>
    <scope>NUCLEOTIDE SEQUENCE</scope>
    <source>
        <strain evidence="2">Expedition CK06-06</strain>
    </source>
</reference>
<sequence length="83" mass="9148">MEGTVGTAGTVTTGSPSRGGRLKAVGGRKRARRKPRGLEITRFFTRAGEDPFDAVEWELRDAKITDKQGETVFEQKQIEVPKS</sequence>
<comment type="caution">
    <text evidence="2">The sequence shown here is derived from an EMBL/GenBank/DDBJ whole genome shotgun (WGS) entry which is preliminary data.</text>
</comment>
<accession>X0YQM6</accession>
<feature type="compositionally biased region" description="Low complexity" evidence="1">
    <location>
        <begin position="1"/>
        <end position="25"/>
    </location>
</feature>
<dbReference type="AlphaFoldDB" id="X0YQM6"/>
<evidence type="ECO:0000313" key="2">
    <source>
        <dbReference type="EMBL" id="GAG49187.1"/>
    </source>
</evidence>
<evidence type="ECO:0000256" key="1">
    <source>
        <dbReference type="SAM" id="MobiDB-lite"/>
    </source>
</evidence>
<proteinExistence type="predicted"/>
<gene>
    <name evidence="2" type="ORF">S01H1_75408</name>
</gene>
<dbReference type="EMBL" id="BARS01050520">
    <property type="protein sequence ID" value="GAG49187.1"/>
    <property type="molecule type" value="Genomic_DNA"/>
</dbReference>
<organism evidence="2">
    <name type="scientific">marine sediment metagenome</name>
    <dbReference type="NCBI Taxonomy" id="412755"/>
    <lineage>
        <taxon>unclassified sequences</taxon>
        <taxon>metagenomes</taxon>
        <taxon>ecological metagenomes</taxon>
    </lineage>
</organism>
<feature type="non-terminal residue" evidence="2">
    <location>
        <position position="83"/>
    </location>
</feature>